<proteinExistence type="predicted"/>
<dbReference type="EMBL" id="JZWS03000032">
    <property type="protein sequence ID" value="MEW9492422.1"/>
    <property type="molecule type" value="Genomic_DNA"/>
</dbReference>
<gene>
    <name evidence="1" type="ORF">TQ35_0009540</name>
</gene>
<comment type="caution">
    <text evidence="1">The sequence shown here is derived from an EMBL/GenBank/DDBJ whole genome shotgun (WGS) entry which is preliminary data.</text>
</comment>
<evidence type="ECO:0000313" key="1">
    <source>
        <dbReference type="EMBL" id="MEW9492422.1"/>
    </source>
</evidence>
<protein>
    <submittedName>
        <fullName evidence="1">MFS transporter</fullName>
    </submittedName>
</protein>
<reference evidence="1" key="1">
    <citation type="submission" date="2024-07" db="EMBL/GenBank/DDBJ databases">
        <title>Metagenome and Metagenome-Assembled Genomes of Archaea from a hot spring from the geothermal field of Los Azufres, Mexico.</title>
        <authorList>
            <person name="Marin-Paredes R."/>
            <person name="Martinez-Romero E."/>
            <person name="Servin-Garciduenas L.E."/>
        </authorList>
    </citation>
    <scope>NUCLEOTIDE SEQUENCE</scope>
    <source>
        <strain evidence="1">AZ1-454</strain>
    </source>
</reference>
<sequence>MNYSWKNVIVSGMGVFTDGYNLYSISLASYFIVLSLSLTKLELGVMIAGSYYGAAVAAIAFGFLADRLGRKKLYGIDVTLAGIGAIAQAFSQNFPELLVSRLILGMGIGADYVLSPIIVAENVPAKSRGKMMVITFAVMWGLGAVLAAFVEQVALMAHLPYDVVWRLVLGFGAVPALSVVVLRRKIYETLMFLSRVKPVKEELRRVERELGQTVKVEKDMLPFAKRLASSMAFIVASAVLWLLYDIYSSTFAIYGPITIAQNLGLSPIAFTYVAQFFAGIPGQLICIALIDRIGRRPLIVTGYAGVSLWLFMYALLLLNPRLFGVSLHNGELVGFGAELGFTFYLLNYLFSAMGPASIIGSAMVTPELVPTKVRGTGQSITVGVDRLAAALNISAFPELVSSLGLGWMVGIFAGIALLSSIITILFIPEMKEKPLEVWESAQNKQGA</sequence>
<accession>A0ACC6TRI4</accession>
<evidence type="ECO:0000313" key="2">
    <source>
        <dbReference type="Proteomes" id="UP000053480"/>
    </source>
</evidence>
<name>A0ACC6TRI4_9CREN</name>
<organism evidence="1 2">
    <name type="scientific">Candidatus Aramenus sulfurataquae</name>
    <dbReference type="NCBI Taxonomy" id="1326980"/>
    <lineage>
        <taxon>Archaea</taxon>
        <taxon>Thermoproteota</taxon>
        <taxon>Thermoprotei</taxon>
        <taxon>Sulfolobales</taxon>
        <taxon>Sulfolobaceae</taxon>
        <taxon>Candidatus Aramenus</taxon>
    </lineage>
</organism>
<dbReference type="Proteomes" id="UP000053480">
    <property type="component" value="Unassembled WGS sequence"/>
</dbReference>